<dbReference type="PRINTS" id="PR00081">
    <property type="entry name" value="GDHRDH"/>
</dbReference>
<evidence type="ECO:0000313" key="9">
    <source>
        <dbReference type="Proteomes" id="UP000011761"/>
    </source>
</evidence>
<proteinExistence type="inferred from homology"/>
<dbReference type="KEGG" id="bcom:BAUCODRAFT_566024"/>
<accession>M2M050</accession>
<reference evidence="8 9" key="1">
    <citation type="journal article" date="2012" name="PLoS Pathog.">
        <title>Diverse lifestyles and strategies of plant pathogenesis encoded in the genomes of eighteen Dothideomycetes fungi.</title>
        <authorList>
            <person name="Ohm R.A."/>
            <person name="Feau N."/>
            <person name="Henrissat B."/>
            <person name="Schoch C.L."/>
            <person name="Horwitz B.A."/>
            <person name="Barry K.W."/>
            <person name="Condon B.J."/>
            <person name="Copeland A.C."/>
            <person name="Dhillon B."/>
            <person name="Glaser F."/>
            <person name="Hesse C.N."/>
            <person name="Kosti I."/>
            <person name="LaButti K."/>
            <person name="Lindquist E.A."/>
            <person name="Lucas S."/>
            <person name="Salamov A.A."/>
            <person name="Bradshaw R.E."/>
            <person name="Ciuffetti L."/>
            <person name="Hamelin R.C."/>
            <person name="Kema G.H.J."/>
            <person name="Lawrence C."/>
            <person name="Scott J.A."/>
            <person name="Spatafora J.W."/>
            <person name="Turgeon B.G."/>
            <person name="de Wit P.J.G.M."/>
            <person name="Zhong S."/>
            <person name="Goodwin S.B."/>
            <person name="Grigoriev I.V."/>
        </authorList>
    </citation>
    <scope>NUCLEOTIDE SEQUENCE [LARGE SCALE GENOMIC DNA]</scope>
    <source>
        <strain evidence="8 9">UAMH 10762</strain>
    </source>
</reference>
<feature type="region of interest" description="Disordered" evidence="5">
    <location>
        <begin position="355"/>
        <end position="380"/>
    </location>
</feature>
<dbReference type="InterPro" id="IPR057326">
    <property type="entry name" value="KR_dom"/>
</dbReference>
<dbReference type="InterPro" id="IPR036291">
    <property type="entry name" value="NAD(P)-bd_dom_sf"/>
</dbReference>
<keyword evidence="6" id="KW-0812">Transmembrane</keyword>
<keyword evidence="6" id="KW-0472">Membrane</keyword>
<evidence type="ECO:0000256" key="2">
    <source>
        <dbReference type="ARBA" id="ARBA00022857"/>
    </source>
</evidence>
<dbReference type="GO" id="GO:0016616">
    <property type="term" value="F:oxidoreductase activity, acting on the CH-OH group of donors, NAD or NADP as acceptor"/>
    <property type="evidence" value="ECO:0007669"/>
    <property type="project" value="TreeGrafter"/>
</dbReference>
<dbReference type="Gene3D" id="3.40.50.720">
    <property type="entry name" value="NAD(P)-binding Rossmann-like Domain"/>
    <property type="match status" value="1"/>
</dbReference>
<evidence type="ECO:0000313" key="8">
    <source>
        <dbReference type="EMBL" id="EMD00363.1"/>
    </source>
</evidence>
<dbReference type="HOGENOM" id="CLU_010194_5_1_1"/>
<protein>
    <recommendedName>
        <fullName evidence="7">Ketoreductase domain-containing protein</fullName>
    </recommendedName>
</protein>
<dbReference type="RefSeq" id="XP_007671547.1">
    <property type="nucleotide sequence ID" value="XM_007673357.1"/>
</dbReference>
<dbReference type="SUPFAM" id="SSF51735">
    <property type="entry name" value="NAD(P)-binding Rossmann-fold domains"/>
    <property type="match status" value="1"/>
</dbReference>
<dbReference type="PANTHER" id="PTHR24322:SF736">
    <property type="entry name" value="RETINOL DEHYDROGENASE 10"/>
    <property type="match status" value="1"/>
</dbReference>
<dbReference type="GeneID" id="19115554"/>
<keyword evidence="9" id="KW-1185">Reference proteome</keyword>
<dbReference type="AlphaFoldDB" id="M2M050"/>
<name>M2M050_BAUPA</name>
<dbReference type="PRINTS" id="PR00080">
    <property type="entry name" value="SDRFAMILY"/>
</dbReference>
<evidence type="ECO:0000256" key="4">
    <source>
        <dbReference type="RuleBase" id="RU000363"/>
    </source>
</evidence>
<sequence length="380" mass="40673">MSNHITTGITKSWYSQVNIDLLAHILHRSIFHPFIAWLIPLCQRAVGAPAHSFNVYATCIYASIITLLWVLSYLDKRLANGPPRELDWNEEVVVITGGAGGLGKILAEIYGMRGASVAILDIQQLEKESEGLAGVEFYHCDVGNSDAVERARGQIEKDVVSFFLPQLGVPTILINNAGIVHGKPLLSLSPTEVQKTFSVNTLSHFHALRTFLPGMLASAHGGTIVTISSVLGKLGASHLSDYTASKAALIAMHTSLRAELTSSAAPKGAENVRTILVTPGQLSTSLFEGLETPNSFLGPVVEPVELAREIVRMVDSGQSGEISLPLYARYIDLLHVLPPGVQTLVRRLSGVDSAMESLKSKKGEPPAQKANGNSADGKAS</sequence>
<dbReference type="EMBL" id="KB445550">
    <property type="protein sequence ID" value="EMD00363.1"/>
    <property type="molecule type" value="Genomic_DNA"/>
</dbReference>
<dbReference type="SMART" id="SM00822">
    <property type="entry name" value="PKS_KR"/>
    <property type="match status" value="1"/>
</dbReference>
<dbReference type="Pfam" id="PF00106">
    <property type="entry name" value="adh_short"/>
    <property type="match status" value="1"/>
</dbReference>
<evidence type="ECO:0000256" key="3">
    <source>
        <dbReference type="ARBA" id="ARBA00023002"/>
    </source>
</evidence>
<dbReference type="eggNOG" id="KOG1201">
    <property type="taxonomic scope" value="Eukaryota"/>
</dbReference>
<dbReference type="PROSITE" id="PS00061">
    <property type="entry name" value="ADH_SHORT"/>
    <property type="match status" value="1"/>
</dbReference>
<evidence type="ECO:0000256" key="5">
    <source>
        <dbReference type="SAM" id="MobiDB-lite"/>
    </source>
</evidence>
<comment type="similarity">
    <text evidence="1 4">Belongs to the short-chain dehydrogenases/reductases (SDR) family.</text>
</comment>
<dbReference type="OMA" id="NWYAVLP"/>
<dbReference type="InterPro" id="IPR020904">
    <property type="entry name" value="Sc_DH/Rdtase_CS"/>
</dbReference>
<gene>
    <name evidence="8" type="ORF">BAUCODRAFT_566024</name>
</gene>
<keyword evidence="3" id="KW-0560">Oxidoreductase</keyword>
<dbReference type="OrthoDB" id="5840532at2759"/>
<dbReference type="InterPro" id="IPR002347">
    <property type="entry name" value="SDR_fam"/>
</dbReference>
<feature type="transmembrane region" description="Helical" evidence="6">
    <location>
        <begin position="53"/>
        <end position="74"/>
    </location>
</feature>
<evidence type="ECO:0000259" key="7">
    <source>
        <dbReference type="SMART" id="SM00822"/>
    </source>
</evidence>
<keyword evidence="2" id="KW-0521">NADP</keyword>
<evidence type="ECO:0000256" key="1">
    <source>
        <dbReference type="ARBA" id="ARBA00006484"/>
    </source>
</evidence>
<organism evidence="8 9">
    <name type="scientific">Baudoinia panamericana (strain UAMH 10762)</name>
    <name type="common">Angels' share fungus</name>
    <name type="synonym">Baudoinia compniacensis (strain UAMH 10762)</name>
    <dbReference type="NCBI Taxonomy" id="717646"/>
    <lineage>
        <taxon>Eukaryota</taxon>
        <taxon>Fungi</taxon>
        <taxon>Dikarya</taxon>
        <taxon>Ascomycota</taxon>
        <taxon>Pezizomycotina</taxon>
        <taxon>Dothideomycetes</taxon>
        <taxon>Dothideomycetidae</taxon>
        <taxon>Mycosphaerellales</taxon>
        <taxon>Teratosphaeriaceae</taxon>
        <taxon>Baudoinia</taxon>
    </lineage>
</organism>
<evidence type="ECO:0000256" key="6">
    <source>
        <dbReference type="SAM" id="Phobius"/>
    </source>
</evidence>
<keyword evidence="6" id="KW-1133">Transmembrane helix</keyword>
<feature type="domain" description="Ketoreductase" evidence="7">
    <location>
        <begin position="91"/>
        <end position="269"/>
    </location>
</feature>
<dbReference type="PANTHER" id="PTHR24322">
    <property type="entry name" value="PKSB"/>
    <property type="match status" value="1"/>
</dbReference>
<dbReference type="Proteomes" id="UP000011761">
    <property type="component" value="Unassembled WGS sequence"/>
</dbReference>